<dbReference type="AlphaFoldDB" id="A0A8C9UEQ3"/>
<reference evidence="1" key="2">
    <citation type="submission" date="2025-09" db="UniProtKB">
        <authorList>
            <consortium name="Ensembl"/>
        </authorList>
    </citation>
    <scope>IDENTIFICATION</scope>
</reference>
<organism evidence="1 2">
    <name type="scientific">Serinus canaria</name>
    <name type="common">Island canary</name>
    <name type="synonym">Fringilla canaria</name>
    <dbReference type="NCBI Taxonomy" id="9135"/>
    <lineage>
        <taxon>Eukaryota</taxon>
        <taxon>Metazoa</taxon>
        <taxon>Chordata</taxon>
        <taxon>Craniata</taxon>
        <taxon>Vertebrata</taxon>
        <taxon>Euteleostomi</taxon>
        <taxon>Archelosauria</taxon>
        <taxon>Archosauria</taxon>
        <taxon>Dinosauria</taxon>
        <taxon>Saurischia</taxon>
        <taxon>Theropoda</taxon>
        <taxon>Coelurosauria</taxon>
        <taxon>Aves</taxon>
        <taxon>Neognathae</taxon>
        <taxon>Neoaves</taxon>
        <taxon>Telluraves</taxon>
        <taxon>Australaves</taxon>
        <taxon>Passeriformes</taxon>
        <taxon>Passeroidea</taxon>
        <taxon>Fringillidae</taxon>
        <taxon>Carduelinae</taxon>
        <taxon>Serinus</taxon>
    </lineage>
</organism>
<protein>
    <submittedName>
        <fullName evidence="1">Uncharacterized protein</fullName>
    </submittedName>
</protein>
<name>A0A8C9UEQ3_SERCA</name>
<keyword evidence="2" id="KW-1185">Reference proteome</keyword>
<accession>A0A8C9UEQ3</accession>
<dbReference type="Ensembl" id="ENSSCAT00000017074.1">
    <property type="protein sequence ID" value="ENSSCAP00000015257.1"/>
    <property type="gene ID" value="ENSSCAG00000011170.1"/>
</dbReference>
<proteinExistence type="predicted"/>
<evidence type="ECO:0000313" key="2">
    <source>
        <dbReference type="Proteomes" id="UP000694409"/>
    </source>
</evidence>
<dbReference type="Proteomes" id="UP000694409">
    <property type="component" value="Unassembled WGS sequence"/>
</dbReference>
<sequence length="95" mass="11115">MNIFNREDIQYCQIQKINKQTPPSKKVNSIFFPVIWNKQMVQYSCFFFELLRDALDFNDFEERKGGKIIAPPNSPFLSQVNDHQGLCSLGLYIHA</sequence>
<evidence type="ECO:0000313" key="1">
    <source>
        <dbReference type="Ensembl" id="ENSSCAP00000015257.1"/>
    </source>
</evidence>
<reference evidence="1" key="1">
    <citation type="submission" date="2025-08" db="UniProtKB">
        <authorList>
            <consortium name="Ensembl"/>
        </authorList>
    </citation>
    <scope>IDENTIFICATION</scope>
</reference>